<feature type="transmembrane region" description="Helical" evidence="1">
    <location>
        <begin position="31"/>
        <end position="53"/>
    </location>
</feature>
<sequence length="376" mass="43398">MTNFRESLLFAFISQFVSAVLKLWVRRLHLLLALVCGLFIICLSITGALLIYAKDIQTFVQPEKWTIESHESPLPLSYIVNALEDETGQKVELLMPESDPELAWQGKLNNGEYVSVNPNSAEILHRYDYYSTFYGFTMAIHRWLLYQDGDNERPLRNWVSVSALVLLLEVIVGFYLWVKPKNRIKRLAIKRRAKFRILMYQLHTVLGVYLAIPLILIAFSGMAFNWKSATQQVVETVTFSKVEKRPVPEPLSHDASSASVAIDTSYQNAIAVFPNASLFRIYFPKNSGEHIGFRMQNPGESHAYSWVWTNPQNGEITGYYDASKANVATQVWNFKYKFHIGDFAGPLLEFIWLFIALLPAFFTITGFYFWYKRHYK</sequence>
<accession>A0AB33A301</accession>
<keyword evidence="1" id="KW-1133">Transmembrane helix</keyword>
<dbReference type="EMBL" id="CP003844">
    <property type="protein sequence ID" value="AFT76121.1"/>
    <property type="molecule type" value="Genomic_DNA"/>
</dbReference>
<proteinExistence type="predicted"/>
<dbReference type="AlphaFoldDB" id="A0AB33A301"/>
<feature type="transmembrane region" description="Helical" evidence="1">
    <location>
        <begin position="7"/>
        <end position="25"/>
    </location>
</feature>
<feature type="transmembrane region" description="Helical" evidence="1">
    <location>
        <begin position="127"/>
        <end position="146"/>
    </location>
</feature>
<evidence type="ECO:0000256" key="1">
    <source>
        <dbReference type="SAM" id="Phobius"/>
    </source>
</evidence>
<gene>
    <name evidence="2" type="ordered locus">AMEC673_17205</name>
</gene>
<reference evidence="3" key="1">
    <citation type="journal article" date="2012" name="Sci. Rep.">
        <title>Genomes of surface isolates of Alteromonas macleodii: the life of a widespread marine opportunistic copiotroph.</title>
        <authorList>
            <person name="Lopez-Perez M."/>
            <person name="Gonzaga A."/>
            <person name="Martin-Cuadrado A.B."/>
            <person name="Onyshchenko O."/>
            <person name="Ghavidel A."/>
            <person name="Ghai R."/>
            <person name="Rodriguez-Valera F."/>
        </authorList>
    </citation>
    <scope>NUCLEOTIDE SEQUENCE [LARGE SCALE GENOMIC DNA]</scope>
    <source>
        <strain evidence="3">English Channel 673</strain>
    </source>
</reference>
<evidence type="ECO:0000313" key="2">
    <source>
        <dbReference type="EMBL" id="AFT76121.1"/>
    </source>
</evidence>
<feature type="transmembrane region" description="Helical" evidence="1">
    <location>
        <begin position="350"/>
        <end position="371"/>
    </location>
</feature>
<protein>
    <submittedName>
        <fullName evidence="2">Iron-regulated membrane protein</fullName>
    </submittedName>
</protein>
<dbReference type="KEGG" id="amg:AMEC673_17205"/>
<name>A0AB33A301_ALTME</name>
<dbReference type="PANTHER" id="PTHR34219">
    <property type="entry name" value="IRON-REGULATED INNER MEMBRANE PROTEIN-RELATED"/>
    <property type="match status" value="1"/>
</dbReference>
<dbReference type="Pfam" id="PF03929">
    <property type="entry name" value="PepSY_TM"/>
    <property type="match status" value="1"/>
</dbReference>
<dbReference type="Proteomes" id="UP000006296">
    <property type="component" value="Chromosome"/>
</dbReference>
<keyword evidence="1" id="KW-0812">Transmembrane</keyword>
<dbReference type="InterPro" id="IPR005625">
    <property type="entry name" value="PepSY-ass_TM"/>
</dbReference>
<organism evidence="2 3">
    <name type="scientific">Alteromonas macleodii (strain English Channel 673)</name>
    <dbReference type="NCBI Taxonomy" id="1004788"/>
    <lineage>
        <taxon>Bacteria</taxon>
        <taxon>Pseudomonadati</taxon>
        <taxon>Pseudomonadota</taxon>
        <taxon>Gammaproteobacteria</taxon>
        <taxon>Alteromonadales</taxon>
        <taxon>Alteromonadaceae</taxon>
        <taxon>Alteromonas/Salinimonas group</taxon>
        <taxon>Alteromonas</taxon>
    </lineage>
</organism>
<feature type="transmembrane region" description="Helical" evidence="1">
    <location>
        <begin position="158"/>
        <end position="178"/>
    </location>
</feature>
<evidence type="ECO:0000313" key="3">
    <source>
        <dbReference type="Proteomes" id="UP000006296"/>
    </source>
</evidence>
<dbReference type="RefSeq" id="WP_014977559.1">
    <property type="nucleotide sequence ID" value="NC_018678.1"/>
</dbReference>
<feature type="transmembrane region" description="Helical" evidence="1">
    <location>
        <begin position="198"/>
        <end position="219"/>
    </location>
</feature>
<keyword evidence="1" id="KW-0472">Membrane</keyword>